<dbReference type="OrthoDB" id="3495787at2"/>
<accession>A0A2W2DXC8</accession>
<dbReference type="InterPro" id="IPR016161">
    <property type="entry name" value="Ald_DH/histidinol_DH"/>
</dbReference>
<evidence type="ECO:0000259" key="3">
    <source>
        <dbReference type="Pfam" id="PF00171"/>
    </source>
</evidence>
<keyword evidence="5" id="KW-1185">Reference proteome</keyword>
<gene>
    <name evidence="4" type="ORF">C1I99_05280</name>
</gene>
<proteinExistence type="inferred from homology"/>
<dbReference type="InterPro" id="IPR015590">
    <property type="entry name" value="Aldehyde_DH_dom"/>
</dbReference>
<dbReference type="SUPFAM" id="SSF53720">
    <property type="entry name" value="ALDH-like"/>
    <property type="match status" value="1"/>
</dbReference>
<dbReference type="Pfam" id="PF00171">
    <property type="entry name" value="Aldedh"/>
    <property type="match status" value="1"/>
</dbReference>
<evidence type="ECO:0000313" key="4">
    <source>
        <dbReference type="EMBL" id="PZG01837.1"/>
    </source>
</evidence>
<evidence type="ECO:0000256" key="1">
    <source>
        <dbReference type="ARBA" id="ARBA00009986"/>
    </source>
</evidence>
<dbReference type="GO" id="GO:0008802">
    <property type="term" value="F:betaine-aldehyde dehydrogenase (NAD+) activity"/>
    <property type="evidence" value="ECO:0007669"/>
    <property type="project" value="UniProtKB-EC"/>
</dbReference>
<dbReference type="InterPro" id="IPR016160">
    <property type="entry name" value="Ald_DH_CS_CYS"/>
</dbReference>
<dbReference type="InterPro" id="IPR016162">
    <property type="entry name" value="Ald_DH_N"/>
</dbReference>
<dbReference type="RefSeq" id="WP_111133019.1">
    <property type="nucleotide sequence ID" value="NZ_POUB01000019.1"/>
</dbReference>
<dbReference type="InterPro" id="IPR016163">
    <property type="entry name" value="Ald_DH_C"/>
</dbReference>
<sequence length="482" mass="51509">MTESIRIDHFIDGATTPSVDGATMPSIDPTTRSVWADVALGSVDDVHRAVESARRAFDEGPWPRMAQDERSALLRVLSDLLLANADEFGMLDTRDMGRPFAQTRTNDVQRSAANFRFFADHAALAADESLPGRPGHHIYTRHEPAGVVAAISPWNFPLMQATWKIAPALAYGNTVVLKPAEQSPASATRLAQLAVGAGLPPGVLNVVHGVGSGGGGQALVAHPGIDLITFTGETRTGEAIMREAAKGVRGVSFELGGKGASIIFADADLDRAVAVAADAAFANAGQICLAGTRLLVHRDVYQEVVDRLVKIAEQMSIGDPRDPATQVGPLSSEEHHAKVTAHLRDAERDGAVTVTGGARDGWWVAPTVMVGASQEMRICREEVFGPVVTVHPFDTEDEAVAAANATRYGLSAMIFTRELSRAHRVAGRLRAGNVWVNCFWVRDLRSPFGGFGQSGIGREGGTYSREFFTEAKTVVMNIADSR</sequence>
<feature type="domain" description="Aldehyde dehydrogenase" evidence="3">
    <location>
        <begin position="22"/>
        <end position="474"/>
    </location>
</feature>
<dbReference type="FunFam" id="3.40.605.10:FF:000007">
    <property type="entry name" value="NAD/NADP-dependent betaine aldehyde dehydrogenase"/>
    <property type="match status" value="1"/>
</dbReference>
<evidence type="ECO:0000256" key="2">
    <source>
        <dbReference type="ARBA" id="ARBA00023002"/>
    </source>
</evidence>
<organism evidence="4 5">
    <name type="scientific">Micromonospora deserti</name>
    <dbReference type="NCBI Taxonomy" id="2070366"/>
    <lineage>
        <taxon>Bacteria</taxon>
        <taxon>Bacillati</taxon>
        <taxon>Actinomycetota</taxon>
        <taxon>Actinomycetes</taxon>
        <taxon>Micromonosporales</taxon>
        <taxon>Micromonosporaceae</taxon>
        <taxon>Micromonospora</taxon>
    </lineage>
</organism>
<dbReference type="AlphaFoldDB" id="A0A2W2DXC8"/>
<name>A0A2W2DXC8_9ACTN</name>
<dbReference type="EC" id="1.2.1.8" evidence="4"/>
<dbReference type="Gene3D" id="3.40.309.10">
    <property type="entry name" value="Aldehyde Dehydrogenase, Chain A, domain 2"/>
    <property type="match status" value="1"/>
</dbReference>
<keyword evidence="2 4" id="KW-0560">Oxidoreductase</keyword>
<dbReference type="FunFam" id="3.40.309.10:FF:000012">
    <property type="entry name" value="Betaine aldehyde dehydrogenase"/>
    <property type="match status" value="1"/>
</dbReference>
<evidence type="ECO:0000313" key="5">
    <source>
        <dbReference type="Proteomes" id="UP000248749"/>
    </source>
</evidence>
<dbReference type="EMBL" id="POUB01000019">
    <property type="protein sequence ID" value="PZG01837.1"/>
    <property type="molecule type" value="Genomic_DNA"/>
</dbReference>
<dbReference type="CDD" id="cd07093">
    <property type="entry name" value="ALDH_F8_HMSADH"/>
    <property type="match status" value="1"/>
</dbReference>
<dbReference type="Proteomes" id="UP000248749">
    <property type="component" value="Unassembled WGS sequence"/>
</dbReference>
<dbReference type="Gene3D" id="3.40.605.10">
    <property type="entry name" value="Aldehyde Dehydrogenase, Chain A, domain 1"/>
    <property type="match status" value="1"/>
</dbReference>
<dbReference type="PROSITE" id="PS00070">
    <property type="entry name" value="ALDEHYDE_DEHYDR_CYS"/>
    <property type="match status" value="1"/>
</dbReference>
<comment type="caution">
    <text evidence="4">The sequence shown here is derived from an EMBL/GenBank/DDBJ whole genome shotgun (WGS) entry which is preliminary data.</text>
</comment>
<reference evidence="4 5" key="1">
    <citation type="submission" date="2018-01" db="EMBL/GenBank/DDBJ databases">
        <title>Draft genome sequence of Salinispora sp. 13K206.</title>
        <authorList>
            <person name="Sahin N."/>
            <person name="Saygin H."/>
            <person name="Ay H."/>
        </authorList>
    </citation>
    <scope>NUCLEOTIDE SEQUENCE [LARGE SCALE GENOMIC DNA]</scope>
    <source>
        <strain evidence="4 5">13K206</strain>
    </source>
</reference>
<protein>
    <submittedName>
        <fullName evidence="4">5-carboxymethyl-2-hydroxymuconate semialdehyde dehydrogenase</fullName>
        <ecNumber evidence="4">1.2.1.8</ecNumber>
    </submittedName>
</protein>
<dbReference type="PANTHER" id="PTHR11699">
    <property type="entry name" value="ALDEHYDE DEHYDROGENASE-RELATED"/>
    <property type="match status" value="1"/>
</dbReference>
<comment type="similarity">
    <text evidence="1">Belongs to the aldehyde dehydrogenase family.</text>
</comment>